<dbReference type="AlphaFoldDB" id="A0A241XGI2"/>
<proteinExistence type="predicted"/>
<dbReference type="Proteomes" id="UP000194857">
    <property type="component" value="Unassembled WGS sequence"/>
</dbReference>
<dbReference type="EMBL" id="NFFZ01000030">
    <property type="protein sequence ID" value="OTI55323.1"/>
    <property type="molecule type" value="Genomic_DNA"/>
</dbReference>
<dbReference type="Gene3D" id="3.30.565.10">
    <property type="entry name" value="Histidine kinase-like ATPase, C-terminal domain"/>
    <property type="match status" value="1"/>
</dbReference>
<evidence type="ECO:0008006" key="4">
    <source>
        <dbReference type="Google" id="ProtNLM"/>
    </source>
</evidence>
<comment type="caution">
    <text evidence="2">The sequence shown here is derived from an EMBL/GenBank/DDBJ whole genome shotgun (WGS) entry which is preliminary data.</text>
</comment>
<dbReference type="SUPFAM" id="SSF55874">
    <property type="entry name" value="ATPase domain of HSP90 chaperone/DNA topoisomerase II/histidine kinase"/>
    <property type="match status" value="1"/>
</dbReference>
<reference evidence="2 3" key="1">
    <citation type="submission" date="2017-05" db="EMBL/GenBank/DDBJ databases">
        <authorList>
            <person name="Song R."/>
            <person name="Chenine A.L."/>
            <person name="Ruprecht R.M."/>
        </authorList>
    </citation>
    <scope>NUCLEOTIDE SEQUENCE [LARGE SCALE GENOMIC DNA]</scope>
    <source>
        <strain evidence="2 3">S567_C10_BS</strain>
    </source>
</reference>
<feature type="compositionally biased region" description="Gly residues" evidence="1">
    <location>
        <begin position="385"/>
        <end position="406"/>
    </location>
</feature>
<protein>
    <recommendedName>
        <fullName evidence="4">ATP-binding protein</fullName>
    </recommendedName>
</protein>
<evidence type="ECO:0000256" key="1">
    <source>
        <dbReference type="SAM" id="MobiDB-lite"/>
    </source>
</evidence>
<sequence>MAVTKDSIEVSFNSDADYLIQGLTSDVSTIECIYDLIDNSIDAARSKILSGSKAVKKDFFGLPASYKRFKIELDISSRKVTVSDNCAGIDENTLSEKVFTIGKRSRHAFGIGHYGVGLNRAIFKLGSSVQLVTDNGKHAFSLGFSEKDVRAAVENKSTIQAKRLPTSKKSYYKLEIDRVKNDVLSDLGSDTWLETLRDQIRIRYAIFCRKGLVITVNKKKVGSFGPKIRNPDFLEKRAKSFVSQNGVSVYLEAGLHENYRIAKFESDYEEFKPVIKGLTPEYGWYVVCNDRIILVADKTKTTGWTTTAWHNEYHGFLGWAYYVSEDPSLLPWDTKKTGINTNNQTHIEVLSSLKELADDYRSRNRSLRQSKPEGLASEPAKPRGRGTGTGTGVRGGNPLGGVGNSGGRSASGSAIHTKEMDMLIYNISTVTGSPRIASFLQEAKEISIKEHPYTAMILLRVLFEAALRDYLLRHKHYQKVKDSVFEEQAVQGRPFNQKQKRDFTPALSNMLSWVVKNTEIFSSDLRRGTKTSIDNFIKDLSRLNGIVHEDGVLTDFSEAKQIRNNALKALETFLES</sequence>
<evidence type="ECO:0000313" key="3">
    <source>
        <dbReference type="Proteomes" id="UP000194857"/>
    </source>
</evidence>
<name>A0A241XGI2_PSEAI</name>
<dbReference type="RefSeq" id="WP_071536728.1">
    <property type="nucleotide sequence ID" value="NZ_CAADQQ010000494.1"/>
</dbReference>
<dbReference type="InterPro" id="IPR036890">
    <property type="entry name" value="HATPase_C_sf"/>
</dbReference>
<dbReference type="Pfam" id="PF13589">
    <property type="entry name" value="HATPase_c_3"/>
    <property type="match status" value="1"/>
</dbReference>
<feature type="region of interest" description="Disordered" evidence="1">
    <location>
        <begin position="363"/>
        <end position="412"/>
    </location>
</feature>
<evidence type="ECO:0000313" key="2">
    <source>
        <dbReference type="EMBL" id="OTI55323.1"/>
    </source>
</evidence>
<organism evidence="2 3">
    <name type="scientific">Pseudomonas aeruginosa</name>
    <dbReference type="NCBI Taxonomy" id="287"/>
    <lineage>
        <taxon>Bacteria</taxon>
        <taxon>Pseudomonadati</taxon>
        <taxon>Pseudomonadota</taxon>
        <taxon>Gammaproteobacteria</taxon>
        <taxon>Pseudomonadales</taxon>
        <taxon>Pseudomonadaceae</taxon>
        <taxon>Pseudomonas</taxon>
    </lineage>
</organism>
<gene>
    <name evidence="2" type="ORF">CAZ10_34230</name>
</gene>
<accession>A0A241XGI2</accession>